<feature type="transmembrane region" description="Helical" evidence="1">
    <location>
        <begin position="324"/>
        <end position="343"/>
    </location>
</feature>
<accession>A0A809S3M2</accession>
<evidence type="ECO:0000313" key="4">
    <source>
        <dbReference type="Proteomes" id="UP000662914"/>
    </source>
</evidence>
<feature type="transmembrane region" description="Helical" evidence="1">
    <location>
        <begin position="91"/>
        <end position="111"/>
    </location>
</feature>
<dbReference type="Proteomes" id="UP000662914">
    <property type="component" value="Chromosome"/>
</dbReference>
<feature type="transmembrane region" description="Helical" evidence="1">
    <location>
        <begin position="127"/>
        <end position="148"/>
    </location>
</feature>
<keyword evidence="1" id="KW-0812">Transmembrane</keyword>
<feature type="chain" id="PRO_5035269038" evidence="2">
    <location>
        <begin position="31"/>
        <end position="371"/>
    </location>
</feature>
<organism evidence="3 4">
    <name type="scientific">Candidatus Desulfobacillus denitrificans</name>
    <dbReference type="NCBI Taxonomy" id="2608985"/>
    <lineage>
        <taxon>Bacteria</taxon>
        <taxon>Pseudomonadati</taxon>
        <taxon>Pseudomonadota</taxon>
        <taxon>Betaproteobacteria</taxon>
        <taxon>Candidatus Desulfobacillus</taxon>
    </lineage>
</organism>
<evidence type="ECO:0000256" key="2">
    <source>
        <dbReference type="SAM" id="SignalP"/>
    </source>
</evidence>
<feature type="transmembrane region" description="Helical" evidence="1">
    <location>
        <begin position="284"/>
        <end position="304"/>
    </location>
</feature>
<evidence type="ECO:0000256" key="1">
    <source>
        <dbReference type="SAM" id="Phobius"/>
    </source>
</evidence>
<feature type="transmembrane region" description="Helical" evidence="1">
    <location>
        <begin position="160"/>
        <end position="179"/>
    </location>
</feature>
<feature type="transmembrane region" description="Helical" evidence="1">
    <location>
        <begin position="222"/>
        <end position="240"/>
    </location>
</feature>
<sequence>MLPFLCITALAAFASSLALMLAGAASPAAAAHIAFAAGILPLIFGAMMHFVPVLTRSGAPATTMGRLPLVLLAAGLLAAAAFLQPAWFNPLIHAGASLALLAALAMAAWIVRRGRAALGAPHPGLRWYLAAVACLALALASVLAMPALPSQHAALRLVHLHLNTLGFVGLTALGTLAVLLPTAAGKPDPTAAGWLKRQLPLALAGVLLIAGGVAWWPPAAYLGALLLFVPVALLGTAWMARFPGEILRLHGAATSLALALAGLLVLLSFAVLHAQRRLAGGDAILGFLLAFLLPLVTGAVSQLLPVWLRPGVQSGWHHAARERLGRFAVLRGLTFVVAGWLVASGWRPGAWLAVVGLAVFVAQALPVAARR</sequence>
<keyword evidence="1" id="KW-0472">Membrane</keyword>
<feature type="transmembrane region" description="Helical" evidence="1">
    <location>
        <begin position="252"/>
        <end position="272"/>
    </location>
</feature>
<feature type="transmembrane region" description="Helical" evidence="1">
    <location>
        <begin position="199"/>
        <end position="216"/>
    </location>
</feature>
<keyword evidence="2" id="KW-0732">Signal</keyword>
<dbReference type="KEGG" id="ddz:DSYM_09100"/>
<evidence type="ECO:0000313" key="3">
    <source>
        <dbReference type="EMBL" id="BBO20211.1"/>
    </source>
</evidence>
<dbReference type="EMBL" id="AP021857">
    <property type="protein sequence ID" value="BBO20211.1"/>
    <property type="molecule type" value="Genomic_DNA"/>
</dbReference>
<feature type="transmembrane region" description="Helical" evidence="1">
    <location>
        <begin position="34"/>
        <end position="55"/>
    </location>
</feature>
<proteinExistence type="predicted"/>
<feature type="signal peptide" evidence="2">
    <location>
        <begin position="1"/>
        <end position="30"/>
    </location>
</feature>
<gene>
    <name evidence="3" type="ORF">DSYM_09100</name>
</gene>
<feature type="transmembrane region" description="Helical" evidence="1">
    <location>
        <begin position="67"/>
        <end position="85"/>
    </location>
</feature>
<protein>
    <submittedName>
        <fullName evidence="3">Uncharacterized protein</fullName>
    </submittedName>
</protein>
<name>A0A809S3M2_9PROT</name>
<dbReference type="AlphaFoldDB" id="A0A809S3M2"/>
<reference evidence="3" key="1">
    <citation type="journal article" name="DNA Res.">
        <title>The physiological potential of anammox bacteria as revealed by their core genome structure.</title>
        <authorList>
            <person name="Okubo T."/>
            <person name="Toyoda A."/>
            <person name="Fukuhara K."/>
            <person name="Uchiyama I."/>
            <person name="Harigaya Y."/>
            <person name="Kuroiwa M."/>
            <person name="Suzuki T."/>
            <person name="Murakami Y."/>
            <person name="Suwa Y."/>
            <person name="Takami H."/>
        </authorList>
    </citation>
    <scope>NUCLEOTIDE SEQUENCE</scope>
    <source>
        <strain evidence="3">317325-3</strain>
    </source>
</reference>
<feature type="transmembrane region" description="Helical" evidence="1">
    <location>
        <begin position="349"/>
        <end position="369"/>
    </location>
</feature>
<keyword evidence="1" id="KW-1133">Transmembrane helix</keyword>